<protein>
    <submittedName>
        <fullName evidence="2">Uncharacterized protein</fullName>
    </submittedName>
</protein>
<comment type="caution">
    <text evidence="2">The sequence shown here is derived from an EMBL/GenBank/DDBJ whole genome shotgun (WGS) entry which is preliminary data.</text>
</comment>
<proteinExistence type="predicted"/>
<feature type="region of interest" description="Disordered" evidence="1">
    <location>
        <begin position="44"/>
        <end position="126"/>
    </location>
</feature>
<sequence>MDNEFERTEQVDEFWADVRIQPVCVALPAGVGYTLRAYRMSDELPEATEEETSDDEAAETDELVTRVDDGDEPVARRRVVRGEEKAEVDHDGDDDVDAEEADYDEPDPKDFEDGPEDDEDAEPAEPVVEEVPLFLSRKGKLLLFRTVEGLAAFVGSDAPHDLAGLEEWDTVAAKLTVEQLVPTEDDSYELDLVVENLRGGHDAWDADLLISAGELTRDLAYALRLESVRTSISAGSPLDDLDESLRKSVEGGIGGFLAKRRTKKIGAEQAALAWRTIIGKISAATDWRD</sequence>
<name>A0A8J7GVI8_9ACTN</name>
<feature type="compositionally biased region" description="Basic and acidic residues" evidence="1">
    <location>
        <begin position="80"/>
        <end position="89"/>
    </location>
</feature>
<evidence type="ECO:0000313" key="3">
    <source>
        <dbReference type="Proteomes" id="UP000622552"/>
    </source>
</evidence>
<dbReference type="EMBL" id="JADOUF010000001">
    <property type="protein sequence ID" value="MBG6140315.1"/>
    <property type="molecule type" value="Genomic_DNA"/>
</dbReference>
<gene>
    <name evidence="2" type="ORF">IW245_006509</name>
</gene>
<organism evidence="2 3">
    <name type="scientific">Longispora fulva</name>
    <dbReference type="NCBI Taxonomy" id="619741"/>
    <lineage>
        <taxon>Bacteria</taxon>
        <taxon>Bacillati</taxon>
        <taxon>Actinomycetota</taxon>
        <taxon>Actinomycetes</taxon>
        <taxon>Micromonosporales</taxon>
        <taxon>Micromonosporaceae</taxon>
        <taxon>Longispora</taxon>
    </lineage>
</organism>
<dbReference type="Proteomes" id="UP000622552">
    <property type="component" value="Unassembled WGS sequence"/>
</dbReference>
<feature type="compositionally biased region" description="Acidic residues" evidence="1">
    <location>
        <begin position="44"/>
        <end position="62"/>
    </location>
</feature>
<feature type="compositionally biased region" description="Acidic residues" evidence="1">
    <location>
        <begin position="90"/>
        <end position="105"/>
    </location>
</feature>
<dbReference type="AlphaFoldDB" id="A0A8J7GVI8"/>
<evidence type="ECO:0000313" key="2">
    <source>
        <dbReference type="EMBL" id="MBG6140315.1"/>
    </source>
</evidence>
<evidence type="ECO:0000256" key="1">
    <source>
        <dbReference type="SAM" id="MobiDB-lite"/>
    </source>
</evidence>
<accession>A0A8J7GVI8</accession>
<keyword evidence="3" id="KW-1185">Reference proteome</keyword>
<feature type="compositionally biased region" description="Acidic residues" evidence="1">
    <location>
        <begin position="113"/>
        <end position="123"/>
    </location>
</feature>
<reference evidence="2" key="1">
    <citation type="submission" date="2020-11" db="EMBL/GenBank/DDBJ databases">
        <title>Sequencing the genomes of 1000 actinobacteria strains.</title>
        <authorList>
            <person name="Klenk H.-P."/>
        </authorList>
    </citation>
    <scope>NUCLEOTIDE SEQUENCE</scope>
    <source>
        <strain evidence="2">DSM 45356</strain>
    </source>
</reference>